<comment type="caution">
    <text evidence="3">The sequence shown here is derived from an EMBL/GenBank/DDBJ whole genome shotgun (WGS) entry which is preliminary data.</text>
</comment>
<dbReference type="PATRIC" id="fig|1217689.3.peg.153"/>
<evidence type="ECO:0000313" key="3">
    <source>
        <dbReference type="EMBL" id="EOQ75890.1"/>
    </source>
</evidence>
<dbReference type="PROSITE" id="PS50878">
    <property type="entry name" value="RT_POL"/>
    <property type="match status" value="1"/>
</dbReference>
<organism evidence="3 4">
    <name type="scientific">Acinetobacter lactucae</name>
    <dbReference type="NCBI Taxonomy" id="1785128"/>
    <lineage>
        <taxon>Bacteria</taxon>
        <taxon>Pseudomonadati</taxon>
        <taxon>Pseudomonadota</taxon>
        <taxon>Gammaproteobacteria</taxon>
        <taxon>Moraxellales</taxon>
        <taxon>Moraxellaceae</taxon>
        <taxon>Acinetobacter</taxon>
        <taxon>Acinetobacter calcoaceticus/baumannii complex</taxon>
    </lineage>
</organism>
<sequence>MQNINTNFFEKRNKFRNYLHFDKKISNQKVFEYVVDKEKISVHSFFPMISYKLNDEKICRKIKKRIKTVTLEGKVNKRKTEISKLDFKEKERLINFPSHIDGNIYAYYAYLLSLKYEDFLNHNNLSNNIIAFRKVYCKDNYLKKISMCNIHFAKQVFDYIHEKKNCSVLCLDISGFFDNLNHELLKKMWLEVLGESRLPKDHYQVFKSLTNFAYVNKEDLYKNLNLSLNSRTLHKRMDRLCDIQTFRNVVRKNQLIKRNLKVKGIPQGSPMSGMLSNIYMMNFDKNMKNKIIGINGEYFRYCDDMIFIVDNEHIDEIKSFIFQEIDALKLKINDKKTQFIVFEDGLVKKNGVPSFNYPHKLQYLGLLYDGQEIFLRETGLSKFHYKLRKAIRMRTAHYNRLQRTNSHNNHNMYMRTLYTRFTYIGKRNYVSYAYRVAGEFDSKNVKRQIKGHFNVFTNYLEKWK</sequence>
<dbReference type="PANTHER" id="PTHR34047:SF8">
    <property type="entry name" value="PROTEIN YKFC"/>
    <property type="match status" value="1"/>
</dbReference>
<protein>
    <recommendedName>
        <fullName evidence="2">Reverse transcriptase domain-containing protein</fullName>
    </recommendedName>
</protein>
<reference evidence="3 4" key="1">
    <citation type="submission" date="2013-02" db="EMBL/GenBank/DDBJ databases">
        <title>The Genome Sequence of Acinetobacter pittii ANC 4052.</title>
        <authorList>
            <consortium name="The Broad Institute Genome Sequencing Platform"/>
            <consortium name="The Broad Institute Genome Sequencing Center for Infectious Disease"/>
            <person name="Cerqueira G."/>
            <person name="Feldgarden M."/>
            <person name="Courvalin P."/>
            <person name="Perichon B."/>
            <person name="Grillot-Courvalin C."/>
            <person name="Clermont D."/>
            <person name="Rocha E."/>
            <person name="Yoon E.-J."/>
            <person name="Nemec A."/>
            <person name="Walker B."/>
            <person name="Young S.K."/>
            <person name="Zeng Q."/>
            <person name="Gargeya S."/>
            <person name="Fitzgerald M."/>
            <person name="Haas B."/>
            <person name="Abouelleil A."/>
            <person name="Alvarado L."/>
            <person name="Arachchi H.M."/>
            <person name="Berlin A.M."/>
            <person name="Chapman S.B."/>
            <person name="Dewar J."/>
            <person name="Goldberg J."/>
            <person name="Griggs A."/>
            <person name="Gujja S."/>
            <person name="Hansen M."/>
            <person name="Howarth C."/>
            <person name="Imamovic A."/>
            <person name="Larimer J."/>
            <person name="McCowan C."/>
            <person name="Murphy C."/>
            <person name="Neiman D."/>
            <person name="Pearson M."/>
            <person name="Priest M."/>
            <person name="Roberts A."/>
            <person name="Saif S."/>
            <person name="Shea T."/>
            <person name="Sisk P."/>
            <person name="Sykes S."/>
            <person name="Wortman J."/>
            <person name="Nusbaum C."/>
            <person name="Birren B."/>
        </authorList>
    </citation>
    <scope>NUCLEOTIDE SEQUENCE [LARGE SCALE GENOMIC DNA]</scope>
    <source>
        <strain evidence="3 4">ANC 4052</strain>
    </source>
</reference>
<dbReference type="InterPro" id="IPR051083">
    <property type="entry name" value="GrpII_Intron_Splice-Mob/Def"/>
</dbReference>
<dbReference type="Proteomes" id="UP000013986">
    <property type="component" value="Unassembled WGS sequence"/>
</dbReference>
<dbReference type="AlphaFoldDB" id="R8Z2P1"/>
<dbReference type="InterPro" id="IPR043502">
    <property type="entry name" value="DNA/RNA_pol_sf"/>
</dbReference>
<dbReference type="EMBL" id="APQO01000002">
    <property type="protein sequence ID" value="EOQ75890.1"/>
    <property type="molecule type" value="Genomic_DNA"/>
</dbReference>
<evidence type="ECO:0000259" key="2">
    <source>
        <dbReference type="PROSITE" id="PS50878"/>
    </source>
</evidence>
<accession>R8Z2P1</accession>
<name>R8Z2P1_9GAMM</name>
<proteinExistence type="inferred from homology"/>
<dbReference type="SUPFAM" id="SSF56672">
    <property type="entry name" value="DNA/RNA polymerases"/>
    <property type="match status" value="1"/>
</dbReference>
<gene>
    <name evidence="3" type="ORF">F929_00151</name>
</gene>
<dbReference type="PANTHER" id="PTHR34047">
    <property type="entry name" value="NUCLEAR INTRON MATURASE 1, MITOCHONDRIAL-RELATED"/>
    <property type="match status" value="1"/>
</dbReference>
<comment type="similarity">
    <text evidence="1">Belongs to the bacterial reverse transcriptase family.</text>
</comment>
<dbReference type="Pfam" id="PF00078">
    <property type="entry name" value="RVT_1"/>
    <property type="match status" value="1"/>
</dbReference>
<feature type="domain" description="Reverse transcriptase" evidence="2">
    <location>
        <begin position="16"/>
        <end position="368"/>
    </location>
</feature>
<dbReference type="NCBIfam" id="NF041746">
    <property type="entry name" value="Drt2"/>
    <property type="match status" value="1"/>
</dbReference>
<evidence type="ECO:0000256" key="1">
    <source>
        <dbReference type="ARBA" id="ARBA00034120"/>
    </source>
</evidence>
<dbReference type="HOGENOM" id="CLU_038920_0_0_6"/>
<dbReference type="OrthoDB" id="9793236at2"/>
<dbReference type="InterPro" id="IPR000477">
    <property type="entry name" value="RT_dom"/>
</dbReference>
<dbReference type="RefSeq" id="WP_016143343.1">
    <property type="nucleotide sequence ID" value="NZ_KB976989.1"/>
</dbReference>
<evidence type="ECO:0000313" key="4">
    <source>
        <dbReference type="Proteomes" id="UP000013986"/>
    </source>
</evidence>